<evidence type="ECO:0000256" key="1">
    <source>
        <dbReference type="SAM" id="MobiDB-lite"/>
    </source>
</evidence>
<name>E4MW71_EUTHA</name>
<accession>E4MW71</accession>
<reference evidence="2" key="2">
    <citation type="journal article" date="2010" name="BMC Plant Biol.">
        <title>Comparative genomic analysis of 1047 completely sequenced cDNAs from an Arabidopsis-related model halophyte, Thellungiella halophila.</title>
        <authorList>
            <person name="Taji T."/>
            <person name="Komatsu K."/>
            <person name="Katori T."/>
            <person name="Kawasaki Y."/>
            <person name="Sakata Y."/>
            <person name="Tanaka S."/>
            <person name="Kobayashi M."/>
            <person name="Toyoda A."/>
            <person name="Seki M."/>
            <person name="Shinozaki K."/>
        </authorList>
    </citation>
    <scope>NUCLEOTIDE SEQUENCE</scope>
</reference>
<evidence type="ECO:0000313" key="2">
    <source>
        <dbReference type="EMBL" id="BAJ33854.1"/>
    </source>
</evidence>
<feature type="region of interest" description="Disordered" evidence="1">
    <location>
        <begin position="1"/>
        <end position="26"/>
    </location>
</feature>
<sequence length="26" mass="3387">MIRRKELRQSRRQVQRTARQKTRRFT</sequence>
<protein>
    <submittedName>
        <fullName evidence="2">mRNA, clone: RTFL01-02-G10</fullName>
    </submittedName>
</protein>
<proteinExistence type="evidence at transcript level"/>
<reference evidence="2" key="1">
    <citation type="journal article" date="2008" name="BMC Plant Biol.">
        <title>Large-scale collection and annotation of full-length enriched cDNAs from a model halophyte, Thellungiella halophila.</title>
        <authorList>
            <person name="Taji T."/>
            <person name="Sakurai T."/>
            <person name="Mochida K."/>
            <person name="Ishiwata A."/>
            <person name="Kurotani A."/>
            <person name="Totoki Y."/>
            <person name="Toyoda A."/>
            <person name="Sakaki Y."/>
            <person name="Seki M."/>
            <person name="Ono H."/>
            <person name="Sakata Y."/>
            <person name="Tanaka S."/>
            <person name="Shinozaki K."/>
        </authorList>
    </citation>
    <scope>NUCLEOTIDE SEQUENCE</scope>
</reference>
<dbReference type="EMBL" id="AK352768">
    <property type="protein sequence ID" value="BAJ33854.1"/>
    <property type="molecule type" value="mRNA"/>
</dbReference>
<dbReference type="AlphaFoldDB" id="E4MW71"/>
<organism evidence="2">
    <name type="scientific">Eutrema halophilum</name>
    <name type="common">Salt cress</name>
    <name type="synonym">Sisymbrium halophilum</name>
    <dbReference type="NCBI Taxonomy" id="98038"/>
    <lineage>
        <taxon>Eukaryota</taxon>
        <taxon>Viridiplantae</taxon>
        <taxon>Streptophyta</taxon>
        <taxon>Embryophyta</taxon>
        <taxon>Tracheophyta</taxon>
        <taxon>Spermatophyta</taxon>
        <taxon>Magnoliopsida</taxon>
        <taxon>eudicotyledons</taxon>
        <taxon>Gunneridae</taxon>
        <taxon>Pentapetalae</taxon>
        <taxon>rosids</taxon>
        <taxon>malvids</taxon>
        <taxon>Brassicales</taxon>
        <taxon>Brassicaceae</taxon>
        <taxon>Eutremeae</taxon>
        <taxon>Eutrema</taxon>
    </lineage>
</organism>